<accession>A0A4C1ZM65</accession>
<name>A0A4C1ZM65_EUMVA</name>
<dbReference type="AlphaFoldDB" id="A0A4C1ZM65"/>
<gene>
    <name evidence="1" type="ORF">EVAR_99324_1</name>
</gene>
<dbReference type="Proteomes" id="UP000299102">
    <property type="component" value="Unassembled WGS sequence"/>
</dbReference>
<protein>
    <submittedName>
        <fullName evidence="1">Uncharacterized protein</fullName>
    </submittedName>
</protein>
<reference evidence="1 2" key="1">
    <citation type="journal article" date="2019" name="Commun. Biol.">
        <title>The bagworm genome reveals a unique fibroin gene that provides high tensile strength.</title>
        <authorList>
            <person name="Kono N."/>
            <person name="Nakamura H."/>
            <person name="Ohtoshi R."/>
            <person name="Tomita M."/>
            <person name="Numata K."/>
            <person name="Arakawa K."/>
        </authorList>
    </citation>
    <scope>NUCLEOTIDE SEQUENCE [LARGE SCALE GENOMIC DNA]</scope>
</reference>
<organism evidence="1 2">
    <name type="scientific">Eumeta variegata</name>
    <name type="common">Bagworm moth</name>
    <name type="synonym">Eumeta japonica</name>
    <dbReference type="NCBI Taxonomy" id="151549"/>
    <lineage>
        <taxon>Eukaryota</taxon>
        <taxon>Metazoa</taxon>
        <taxon>Ecdysozoa</taxon>
        <taxon>Arthropoda</taxon>
        <taxon>Hexapoda</taxon>
        <taxon>Insecta</taxon>
        <taxon>Pterygota</taxon>
        <taxon>Neoptera</taxon>
        <taxon>Endopterygota</taxon>
        <taxon>Lepidoptera</taxon>
        <taxon>Glossata</taxon>
        <taxon>Ditrysia</taxon>
        <taxon>Tineoidea</taxon>
        <taxon>Psychidae</taxon>
        <taxon>Oiketicinae</taxon>
        <taxon>Eumeta</taxon>
    </lineage>
</organism>
<comment type="caution">
    <text evidence="1">The sequence shown here is derived from an EMBL/GenBank/DDBJ whole genome shotgun (WGS) entry which is preliminary data.</text>
</comment>
<proteinExistence type="predicted"/>
<evidence type="ECO:0000313" key="1">
    <source>
        <dbReference type="EMBL" id="GBP89971.1"/>
    </source>
</evidence>
<keyword evidence="2" id="KW-1185">Reference proteome</keyword>
<evidence type="ECO:0000313" key="2">
    <source>
        <dbReference type="Proteomes" id="UP000299102"/>
    </source>
</evidence>
<dbReference type="EMBL" id="BGZK01002048">
    <property type="protein sequence ID" value="GBP89971.1"/>
    <property type="molecule type" value="Genomic_DNA"/>
</dbReference>
<sequence>MLLGRGNRKRQSESECVALERMRLVYLLQAIASIYGDAVRAGGAAGTWPSAAVAAPTASTLQMALRLRHATQHYTRCVTQRAGPTPALALRRCVPSPRSRPAPVVFNSLTITRPTDRRACDGKRPPRILRVHPGRVGAGGAGGRRGARRRAARAAVARSEAGGACRLGPRCILHTALATLCRSHE</sequence>